<comment type="similarity">
    <text evidence="2">Belongs to the FUN14 family.</text>
</comment>
<gene>
    <name evidence="7" type="primary">Dmoj\GI17557</name>
    <name evidence="7" type="ORF">Dmoj_GI17557</name>
</gene>
<dbReference type="PANTHER" id="PTHR21346">
    <property type="entry name" value="FUN14 DOMAIN CONTAINING"/>
    <property type="match status" value="1"/>
</dbReference>
<dbReference type="KEGG" id="dmo:Dmoj_GI17557"/>
<proteinExistence type="inferred from homology"/>
<accession>B4KGK0</accession>
<protein>
    <recommendedName>
        <fullName evidence="9">FUN14 domain-containing protein</fullName>
    </recommendedName>
</protein>
<name>B4KGK0_DROMO</name>
<dbReference type="OrthoDB" id="163794at2759"/>
<dbReference type="AlphaFoldDB" id="B4KGK0"/>
<dbReference type="Proteomes" id="UP000009192">
    <property type="component" value="Unassembled WGS sequence"/>
</dbReference>
<dbReference type="InterPro" id="IPR007014">
    <property type="entry name" value="FUN14"/>
</dbReference>
<dbReference type="GO" id="GO:0005741">
    <property type="term" value="C:mitochondrial outer membrane"/>
    <property type="evidence" value="ECO:0007669"/>
    <property type="project" value="UniProtKB-SubCell"/>
</dbReference>
<feature type="transmembrane region" description="Helical" evidence="6">
    <location>
        <begin position="24"/>
        <end position="43"/>
    </location>
</feature>
<dbReference type="HOGENOM" id="CLU_2099347_0_0_1"/>
<dbReference type="Pfam" id="PF04930">
    <property type="entry name" value="FUN14"/>
    <property type="match status" value="1"/>
</dbReference>
<evidence type="ECO:0000256" key="2">
    <source>
        <dbReference type="ARBA" id="ARBA00009160"/>
    </source>
</evidence>
<sequence length="131" mass="14019">MSRLSVNTVKSVKSTLNKLDSHSAYVQIAVGGGTGFIVGYVFFKVSKVLAICIGSAILTVEVAVETGLIKIDWSKVTDQQHEPPIVRQMAVSPFTPMDYAIDVDKAKQIILSSARLSIAILGGFLLGFGFS</sequence>
<reference evidence="7 8" key="1">
    <citation type="journal article" date="2007" name="Nature">
        <title>Evolution of genes and genomes on the Drosophila phylogeny.</title>
        <authorList>
            <consortium name="Drosophila 12 Genomes Consortium"/>
            <person name="Clark A.G."/>
            <person name="Eisen M.B."/>
            <person name="Smith D.R."/>
            <person name="Bergman C.M."/>
            <person name="Oliver B."/>
            <person name="Markow T.A."/>
            <person name="Kaufman T.C."/>
            <person name="Kellis M."/>
            <person name="Gelbart W."/>
            <person name="Iyer V.N."/>
            <person name="Pollard D.A."/>
            <person name="Sackton T.B."/>
            <person name="Larracuente A.M."/>
            <person name="Singh N.D."/>
            <person name="Abad J.P."/>
            <person name="Abt D.N."/>
            <person name="Adryan B."/>
            <person name="Aguade M."/>
            <person name="Akashi H."/>
            <person name="Anderson W.W."/>
            <person name="Aquadro C.F."/>
            <person name="Ardell D.H."/>
            <person name="Arguello R."/>
            <person name="Artieri C.G."/>
            <person name="Barbash D.A."/>
            <person name="Barker D."/>
            <person name="Barsanti P."/>
            <person name="Batterham P."/>
            <person name="Batzoglou S."/>
            <person name="Begun D."/>
            <person name="Bhutkar A."/>
            <person name="Blanco E."/>
            <person name="Bosak S.A."/>
            <person name="Bradley R.K."/>
            <person name="Brand A.D."/>
            <person name="Brent M.R."/>
            <person name="Brooks A.N."/>
            <person name="Brown R.H."/>
            <person name="Butlin R.K."/>
            <person name="Caggese C."/>
            <person name="Calvi B.R."/>
            <person name="Bernardo de Carvalho A."/>
            <person name="Caspi A."/>
            <person name="Castrezana S."/>
            <person name="Celniker S.E."/>
            <person name="Chang J.L."/>
            <person name="Chapple C."/>
            <person name="Chatterji S."/>
            <person name="Chinwalla A."/>
            <person name="Civetta A."/>
            <person name="Clifton S.W."/>
            <person name="Comeron J.M."/>
            <person name="Costello J.C."/>
            <person name="Coyne J.A."/>
            <person name="Daub J."/>
            <person name="David R.G."/>
            <person name="Delcher A.L."/>
            <person name="Delehaunty K."/>
            <person name="Do C.B."/>
            <person name="Ebling H."/>
            <person name="Edwards K."/>
            <person name="Eickbush T."/>
            <person name="Evans J.D."/>
            <person name="Filipski A."/>
            <person name="Findeiss S."/>
            <person name="Freyhult E."/>
            <person name="Fulton L."/>
            <person name="Fulton R."/>
            <person name="Garcia A.C."/>
            <person name="Gardiner A."/>
            <person name="Garfield D.A."/>
            <person name="Garvin B.E."/>
            <person name="Gibson G."/>
            <person name="Gilbert D."/>
            <person name="Gnerre S."/>
            <person name="Godfrey J."/>
            <person name="Good R."/>
            <person name="Gotea V."/>
            <person name="Gravely B."/>
            <person name="Greenberg A.J."/>
            <person name="Griffiths-Jones S."/>
            <person name="Gross S."/>
            <person name="Guigo R."/>
            <person name="Gustafson E.A."/>
            <person name="Haerty W."/>
            <person name="Hahn M.W."/>
            <person name="Halligan D.L."/>
            <person name="Halpern A.L."/>
            <person name="Halter G.M."/>
            <person name="Han M.V."/>
            <person name="Heger A."/>
            <person name="Hillier L."/>
            <person name="Hinrichs A.S."/>
            <person name="Holmes I."/>
            <person name="Hoskins R.A."/>
            <person name="Hubisz M.J."/>
            <person name="Hultmark D."/>
            <person name="Huntley M.A."/>
            <person name="Jaffe D.B."/>
            <person name="Jagadeeshan S."/>
            <person name="Jeck W.R."/>
            <person name="Johnson J."/>
            <person name="Jones C.D."/>
            <person name="Jordan W.C."/>
            <person name="Karpen G.H."/>
            <person name="Kataoka E."/>
            <person name="Keightley P.D."/>
            <person name="Kheradpour P."/>
            <person name="Kirkness E.F."/>
            <person name="Koerich L.B."/>
            <person name="Kristiansen K."/>
            <person name="Kudrna D."/>
            <person name="Kulathinal R.J."/>
            <person name="Kumar S."/>
            <person name="Kwok R."/>
            <person name="Lander E."/>
            <person name="Langley C.H."/>
            <person name="Lapoint R."/>
            <person name="Lazzaro B.P."/>
            <person name="Lee S.J."/>
            <person name="Levesque L."/>
            <person name="Li R."/>
            <person name="Lin C.F."/>
            <person name="Lin M.F."/>
            <person name="Lindblad-Toh K."/>
            <person name="Llopart A."/>
            <person name="Long M."/>
            <person name="Low L."/>
            <person name="Lozovsky E."/>
            <person name="Lu J."/>
            <person name="Luo M."/>
            <person name="Machado C.A."/>
            <person name="Makalowski W."/>
            <person name="Marzo M."/>
            <person name="Matsuda M."/>
            <person name="Matzkin L."/>
            <person name="McAllister B."/>
            <person name="McBride C.S."/>
            <person name="McKernan B."/>
            <person name="McKernan K."/>
            <person name="Mendez-Lago M."/>
            <person name="Minx P."/>
            <person name="Mollenhauer M.U."/>
            <person name="Montooth K."/>
            <person name="Mount S.M."/>
            <person name="Mu X."/>
            <person name="Myers E."/>
            <person name="Negre B."/>
            <person name="Newfeld S."/>
            <person name="Nielsen R."/>
            <person name="Noor M.A."/>
            <person name="O'Grady P."/>
            <person name="Pachter L."/>
            <person name="Papaceit M."/>
            <person name="Parisi M.J."/>
            <person name="Parisi M."/>
            <person name="Parts L."/>
            <person name="Pedersen J.S."/>
            <person name="Pesole G."/>
            <person name="Phillippy A.M."/>
            <person name="Ponting C.P."/>
            <person name="Pop M."/>
            <person name="Porcelli D."/>
            <person name="Powell J.R."/>
            <person name="Prohaska S."/>
            <person name="Pruitt K."/>
            <person name="Puig M."/>
            <person name="Quesneville H."/>
            <person name="Ram K.R."/>
            <person name="Rand D."/>
            <person name="Rasmussen M.D."/>
            <person name="Reed L.K."/>
            <person name="Reenan R."/>
            <person name="Reily A."/>
            <person name="Remington K.A."/>
            <person name="Rieger T.T."/>
            <person name="Ritchie M.G."/>
            <person name="Robin C."/>
            <person name="Rogers Y.H."/>
            <person name="Rohde C."/>
            <person name="Rozas J."/>
            <person name="Rubenfield M.J."/>
            <person name="Ruiz A."/>
            <person name="Russo S."/>
            <person name="Salzberg S.L."/>
            <person name="Sanchez-Gracia A."/>
            <person name="Saranga D.J."/>
            <person name="Sato H."/>
            <person name="Schaeffer S.W."/>
            <person name="Schatz M.C."/>
            <person name="Schlenke T."/>
            <person name="Schwartz R."/>
            <person name="Segarra C."/>
            <person name="Singh R.S."/>
            <person name="Sirot L."/>
            <person name="Sirota M."/>
            <person name="Sisneros N.B."/>
            <person name="Smith C.D."/>
            <person name="Smith T.F."/>
            <person name="Spieth J."/>
            <person name="Stage D.E."/>
            <person name="Stark A."/>
            <person name="Stephan W."/>
            <person name="Strausberg R.L."/>
            <person name="Strempel S."/>
            <person name="Sturgill D."/>
            <person name="Sutton G."/>
            <person name="Sutton G.G."/>
            <person name="Tao W."/>
            <person name="Teichmann S."/>
            <person name="Tobari Y.N."/>
            <person name="Tomimura Y."/>
            <person name="Tsolas J.M."/>
            <person name="Valente V.L."/>
            <person name="Venter E."/>
            <person name="Venter J.C."/>
            <person name="Vicario S."/>
            <person name="Vieira F.G."/>
            <person name="Vilella A.J."/>
            <person name="Villasante A."/>
            <person name="Walenz B."/>
            <person name="Wang J."/>
            <person name="Wasserman M."/>
            <person name="Watts T."/>
            <person name="Wilson D."/>
            <person name="Wilson R.K."/>
            <person name="Wing R.A."/>
            <person name="Wolfner M.F."/>
            <person name="Wong A."/>
            <person name="Wong G.K."/>
            <person name="Wu C.I."/>
            <person name="Wu G."/>
            <person name="Yamamoto D."/>
            <person name="Yang H.P."/>
            <person name="Yang S.P."/>
            <person name="Yorke J.A."/>
            <person name="Yoshida K."/>
            <person name="Zdobnov E."/>
            <person name="Zhang P."/>
            <person name="Zhang Y."/>
            <person name="Zimin A.V."/>
            <person name="Baldwin J."/>
            <person name="Abdouelleil A."/>
            <person name="Abdulkadir J."/>
            <person name="Abebe A."/>
            <person name="Abera B."/>
            <person name="Abreu J."/>
            <person name="Acer S.C."/>
            <person name="Aftuck L."/>
            <person name="Alexander A."/>
            <person name="An P."/>
            <person name="Anderson E."/>
            <person name="Anderson S."/>
            <person name="Arachi H."/>
            <person name="Azer M."/>
            <person name="Bachantsang P."/>
            <person name="Barry A."/>
            <person name="Bayul T."/>
            <person name="Berlin A."/>
            <person name="Bessette D."/>
            <person name="Bloom T."/>
            <person name="Blye J."/>
            <person name="Boguslavskiy L."/>
            <person name="Bonnet C."/>
            <person name="Boukhgalter B."/>
            <person name="Bourzgui I."/>
            <person name="Brown A."/>
            <person name="Cahill P."/>
            <person name="Channer S."/>
            <person name="Cheshatsang Y."/>
            <person name="Chuda L."/>
            <person name="Citroen M."/>
            <person name="Collymore A."/>
            <person name="Cooke P."/>
            <person name="Costello M."/>
            <person name="D'Aco K."/>
            <person name="Daza R."/>
            <person name="De Haan G."/>
            <person name="DeGray S."/>
            <person name="DeMaso C."/>
            <person name="Dhargay N."/>
            <person name="Dooley K."/>
            <person name="Dooley E."/>
            <person name="Doricent M."/>
            <person name="Dorje P."/>
            <person name="Dorjee K."/>
            <person name="Dupes A."/>
            <person name="Elong R."/>
            <person name="Falk J."/>
            <person name="Farina A."/>
            <person name="Faro S."/>
            <person name="Ferguson D."/>
            <person name="Fisher S."/>
            <person name="Foley C.D."/>
            <person name="Franke A."/>
            <person name="Friedrich D."/>
            <person name="Gadbois L."/>
            <person name="Gearin G."/>
            <person name="Gearin C.R."/>
            <person name="Giannoukos G."/>
            <person name="Goode T."/>
            <person name="Graham J."/>
            <person name="Grandbois E."/>
            <person name="Grewal S."/>
            <person name="Gyaltsen K."/>
            <person name="Hafez N."/>
            <person name="Hagos B."/>
            <person name="Hall J."/>
            <person name="Henson C."/>
            <person name="Hollinger A."/>
            <person name="Honan T."/>
            <person name="Huard M.D."/>
            <person name="Hughes L."/>
            <person name="Hurhula B."/>
            <person name="Husby M.E."/>
            <person name="Kamat A."/>
            <person name="Kanga B."/>
            <person name="Kashin S."/>
            <person name="Khazanovich D."/>
            <person name="Kisner P."/>
            <person name="Lance K."/>
            <person name="Lara M."/>
            <person name="Lee W."/>
            <person name="Lennon N."/>
            <person name="Letendre F."/>
            <person name="LeVine R."/>
            <person name="Lipovsky A."/>
            <person name="Liu X."/>
            <person name="Liu J."/>
            <person name="Liu S."/>
            <person name="Lokyitsang T."/>
            <person name="Lokyitsang Y."/>
            <person name="Lubonja R."/>
            <person name="Lui A."/>
            <person name="MacDonald P."/>
            <person name="Magnisalis V."/>
            <person name="Maru K."/>
            <person name="Matthews C."/>
            <person name="McCusker W."/>
            <person name="McDonough S."/>
            <person name="Mehta T."/>
            <person name="Meldrim J."/>
            <person name="Meneus L."/>
            <person name="Mihai O."/>
            <person name="Mihalev A."/>
            <person name="Mihova T."/>
            <person name="Mittelman R."/>
            <person name="Mlenga V."/>
            <person name="Montmayeur A."/>
            <person name="Mulrain L."/>
            <person name="Navidi A."/>
            <person name="Naylor J."/>
            <person name="Negash T."/>
            <person name="Nguyen T."/>
            <person name="Nguyen N."/>
            <person name="Nicol R."/>
            <person name="Norbu C."/>
            <person name="Norbu N."/>
            <person name="Novod N."/>
            <person name="O'Neill B."/>
            <person name="Osman S."/>
            <person name="Markiewicz E."/>
            <person name="Oyono O.L."/>
            <person name="Patti C."/>
            <person name="Phunkhang P."/>
            <person name="Pierre F."/>
            <person name="Priest M."/>
            <person name="Raghuraman S."/>
            <person name="Rege F."/>
            <person name="Reyes R."/>
            <person name="Rise C."/>
            <person name="Rogov P."/>
            <person name="Ross K."/>
            <person name="Ryan E."/>
            <person name="Settipalli S."/>
            <person name="Shea T."/>
            <person name="Sherpa N."/>
            <person name="Shi L."/>
            <person name="Shih D."/>
            <person name="Sparrow T."/>
            <person name="Spaulding J."/>
            <person name="Stalker J."/>
            <person name="Stange-Thomann N."/>
            <person name="Stavropoulos S."/>
            <person name="Stone C."/>
            <person name="Strader C."/>
            <person name="Tesfaye S."/>
            <person name="Thomson T."/>
            <person name="Thoulutsang Y."/>
            <person name="Thoulutsang D."/>
            <person name="Topham K."/>
            <person name="Topping I."/>
            <person name="Tsamla T."/>
            <person name="Vassiliev H."/>
            <person name="Vo A."/>
            <person name="Wangchuk T."/>
            <person name="Wangdi T."/>
            <person name="Weiand M."/>
            <person name="Wilkinson J."/>
            <person name="Wilson A."/>
            <person name="Yadav S."/>
            <person name="Young G."/>
            <person name="Yu Q."/>
            <person name="Zembek L."/>
            <person name="Zhong D."/>
            <person name="Zimmer A."/>
            <person name="Zwirko Z."/>
            <person name="Jaffe D.B."/>
            <person name="Alvarez P."/>
            <person name="Brockman W."/>
            <person name="Butler J."/>
            <person name="Chin C."/>
            <person name="Gnerre S."/>
            <person name="Grabherr M."/>
            <person name="Kleber M."/>
            <person name="Mauceli E."/>
            <person name="MacCallum I."/>
        </authorList>
    </citation>
    <scope>NUCLEOTIDE SEQUENCE [LARGE SCALE GENOMIC DNA]</scope>
    <source>
        <strain evidence="8">Tucson 15081-1352.22</strain>
    </source>
</reference>
<keyword evidence="4 6" id="KW-1133">Transmembrane helix</keyword>
<dbReference type="EMBL" id="CH933807">
    <property type="protein sequence ID" value="EDW12196.2"/>
    <property type="molecule type" value="Genomic_DNA"/>
</dbReference>
<dbReference type="GO" id="GO:0000422">
    <property type="term" value="P:autophagy of mitochondrion"/>
    <property type="evidence" value="ECO:0007669"/>
    <property type="project" value="TreeGrafter"/>
</dbReference>
<dbReference type="InParanoid" id="B4KGK0"/>
<evidence type="ECO:0000256" key="3">
    <source>
        <dbReference type="ARBA" id="ARBA00022692"/>
    </source>
</evidence>
<evidence type="ECO:0000256" key="6">
    <source>
        <dbReference type="SAM" id="Phobius"/>
    </source>
</evidence>
<dbReference type="eggNOG" id="KOG4099">
    <property type="taxonomic scope" value="Eukaryota"/>
</dbReference>
<evidence type="ECO:0000256" key="5">
    <source>
        <dbReference type="ARBA" id="ARBA00023136"/>
    </source>
</evidence>
<evidence type="ECO:0008006" key="9">
    <source>
        <dbReference type="Google" id="ProtNLM"/>
    </source>
</evidence>
<evidence type="ECO:0000256" key="1">
    <source>
        <dbReference type="ARBA" id="ARBA00004374"/>
    </source>
</evidence>
<evidence type="ECO:0000313" key="7">
    <source>
        <dbReference type="EMBL" id="EDW12196.2"/>
    </source>
</evidence>
<evidence type="ECO:0000256" key="4">
    <source>
        <dbReference type="ARBA" id="ARBA00022989"/>
    </source>
</evidence>
<keyword evidence="8" id="KW-1185">Reference proteome</keyword>
<comment type="subcellular location">
    <subcellularLocation>
        <location evidence="1">Mitochondrion outer membrane</location>
        <topology evidence="1">Multi-pass membrane protein</topology>
    </subcellularLocation>
</comment>
<feature type="transmembrane region" description="Helical" evidence="6">
    <location>
        <begin position="109"/>
        <end position="130"/>
    </location>
</feature>
<keyword evidence="5 6" id="KW-0472">Membrane</keyword>
<organism evidence="7 8">
    <name type="scientific">Drosophila mojavensis</name>
    <name type="common">Fruit fly</name>
    <dbReference type="NCBI Taxonomy" id="7230"/>
    <lineage>
        <taxon>Eukaryota</taxon>
        <taxon>Metazoa</taxon>
        <taxon>Ecdysozoa</taxon>
        <taxon>Arthropoda</taxon>
        <taxon>Hexapoda</taxon>
        <taxon>Insecta</taxon>
        <taxon>Pterygota</taxon>
        <taxon>Neoptera</taxon>
        <taxon>Endopterygota</taxon>
        <taxon>Diptera</taxon>
        <taxon>Brachycera</taxon>
        <taxon>Muscomorpha</taxon>
        <taxon>Ephydroidea</taxon>
        <taxon>Drosophilidae</taxon>
        <taxon>Drosophila</taxon>
    </lineage>
</organism>
<keyword evidence="3 6" id="KW-0812">Transmembrane</keyword>
<dbReference type="PANTHER" id="PTHR21346:SF0">
    <property type="entry name" value="RE45833P"/>
    <property type="match status" value="1"/>
</dbReference>
<evidence type="ECO:0000313" key="8">
    <source>
        <dbReference type="Proteomes" id="UP000009192"/>
    </source>
</evidence>